<dbReference type="AlphaFoldDB" id="A0A2T2P1L0"/>
<sequence length="212" mass="23763">MRYSSMVYLIEFVIALLESFGKRMLELDVENGGKSGAGCEVCDTSLLPHAYSHHVDCVHQLQELCPFPDCNIPPPSILAPGHSDSTKKQFSLPSRYRRRYIRAHATNTTNKPPIPGTRSRSEETRTEVLRCFFFDAKNKEERKGKERDMPFSLRFAFLFITVATAMRHFDAARAAGPDSGLDPMAWYFNDYGYDCGFGGGVGETTVGGKVYV</sequence>
<gene>
    <name evidence="1" type="ORF">BS50DRAFT_282149</name>
</gene>
<organism evidence="1 2">
    <name type="scientific">Corynespora cassiicola Philippines</name>
    <dbReference type="NCBI Taxonomy" id="1448308"/>
    <lineage>
        <taxon>Eukaryota</taxon>
        <taxon>Fungi</taxon>
        <taxon>Dikarya</taxon>
        <taxon>Ascomycota</taxon>
        <taxon>Pezizomycotina</taxon>
        <taxon>Dothideomycetes</taxon>
        <taxon>Pleosporomycetidae</taxon>
        <taxon>Pleosporales</taxon>
        <taxon>Corynesporascaceae</taxon>
        <taxon>Corynespora</taxon>
    </lineage>
</organism>
<evidence type="ECO:0000313" key="2">
    <source>
        <dbReference type="Proteomes" id="UP000240883"/>
    </source>
</evidence>
<proteinExistence type="predicted"/>
<dbReference type="Proteomes" id="UP000240883">
    <property type="component" value="Unassembled WGS sequence"/>
</dbReference>
<evidence type="ECO:0000313" key="1">
    <source>
        <dbReference type="EMBL" id="PSN71396.1"/>
    </source>
</evidence>
<reference evidence="1 2" key="1">
    <citation type="journal article" date="2018" name="Front. Microbiol.">
        <title>Genome-Wide Analysis of Corynespora cassiicola Leaf Fall Disease Putative Effectors.</title>
        <authorList>
            <person name="Lopez D."/>
            <person name="Ribeiro S."/>
            <person name="Label P."/>
            <person name="Fumanal B."/>
            <person name="Venisse J.S."/>
            <person name="Kohler A."/>
            <person name="de Oliveira R.R."/>
            <person name="Labutti K."/>
            <person name="Lipzen A."/>
            <person name="Lail K."/>
            <person name="Bauer D."/>
            <person name="Ohm R.A."/>
            <person name="Barry K.W."/>
            <person name="Spatafora J."/>
            <person name="Grigoriev I.V."/>
            <person name="Martin F.M."/>
            <person name="Pujade-Renaud V."/>
        </authorList>
    </citation>
    <scope>NUCLEOTIDE SEQUENCE [LARGE SCALE GENOMIC DNA]</scope>
    <source>
        <strain evidence="1 2">Philippines</strain>
    </source>
</reference>
<name>A0A2T2P1L0_CORCC</name>
<accession>A0A2T2P1L0</accession>
<keyword evidence="2" id="KW-1185">Reference proteome</keyword>
<dbReference type="EMBL" id="KZ678131">
    <property type="protein sequence ID" value="PSN71396.1"/>
    <property type="molecule type" value="Genomic_DNA"/>
</dbReference>
<protein>
    <submittedName>
        <fullName evidence="1">Uncharacterized protein</fullName>
    </submittedName>
</protein>